<feature type="transmembrane region" description="Helical" evidence="1">
    <location>
        <begin position="495"/>
        <end position="514"/>
    </location>
</feature>
<feature type="transmembrane region" description="Helical" evidence="1">
    <location>
        <begin position="150"/>
        <end position="170"/>
    </location>
</feature>
<sequence length="525" mass="55893">MTFHLICTLVLNEIRLRMRRLSTVVTMLAVIVLAWMMIPDPRTGDTLMAINHARVLYTSSTMALGSASLASLLLGLAGFYLVRGRIAEDLRSGSGSVIAATPVSNAGFLCCRALGGTLYLLTLILALLGAMLVCHLLRGEAPIELGIYLQTYVLLLVPMALFCASCAILFDSFSPLMGKAGDVIFFFIWIGQLVLMAKIDGSVAGRIDPAMYFDFIGLATAMANLKAYVDTTHFSLGTASFDPALTAIALPASLWSLKVMTIRAISALLAIMPLVPAIMLFHRFSPDRVRMARARQRRSPLAYLNQWLRPFARLAQPLFSLAQALPGMTGQLVAEMALTVASAPVAGLALLLIPVLSLLLPATSLPGLLTLTVAIWGILISDISTRDEQTTTADMTGSAAGGASLAYIRHLAASAGIGFMLTGVIALRWLVHEPVRAAAVITGIISFSAVANLLGRLSGTSRTFMSLFLFGLYVAVNASHISMIDAFGFNGVASLQSVSMQILIAVAAGCTGILQQPVKTWVMGR</sequence>
<feature type="transmembrane region" description="Helical" evidence="1">
    <location>
        <begin position="332"/>
        <end position="353"/>
    </location>
</feature>
<proteinExistence type="predicted"/>
<dbReference type="EMBL" id="JACOGF010000006">
    <property type="protein sequence ID" value="MBC3918367.1"/>
    <property type="molecule type" value="Genomic_DNA"/>
</dbReference>
<reference evidence="2 3" key="1">
    <citation type="submission" date="2020-08" db="EMBL/GenBank/DDBJ databases">
        <title>Novel species isolated from subtropical streams in China.</title>
        <authorList>
            <person name="Lu H."/>
        </authorList>
    </citation>
    <scope>NUCLEOTIDE SEQUENCE [LARGE SCALE GENOMIC DNA]</scope>
    <source>
        <strain evidence="2 3">CY18W</strain>
    </source>
</reference>
<feature type="transmembrane region" description="Helical" evidence="1">
    <location>
        <begin position="118"/>
        <end position="138"/>
    </location>
</feature>
<protein>
    <recommendedName>
        <fullName evidence="4">ABC-2 type transport system permease protein</fullName>
    </recommendedName>
</protein>
<comment type="caution">
    <text evidence="2">The sequence shown here is derived from an EMBL/GenBank/DDBJ whole genome shotgun (WGS) entry which is preliminary data.</text>
</comment>
<feature type="transmembrane region" description="Helical" evidence="1">
    <location>
        <begin position="261"/>
        <end position="281"/>
    </location>
</feature>
<name>A0ABR6ZR67_9BURK</name>
<feature type="transmembrane region" description="Helical" evidence="1">
    <location>
        <begin position="182"/>
        <end position="199"/>
    </location>
</feature>
<keyword evidence="1" id="KW-0812">Transmembrane</keyword>
<evidence type="ECO:0000256" key="1">
    <source>
        <dbReference type="SAM" id="Phobius"/>
    </source>
</evidence>
<feature type="transmembrane region" description="Helical" evidence="1">
    <location>
        <begin position="62"/>
        <end position="82"/>
    </location>
</feature>
<feature type="transmembrane region" description="Helical" evidence="1">
    <location>
        <begin position="21"/>
        <end position="38"/>
    </location>
</feature>
<keyword evidence="1" id="KW-1133">Transmembrane helix</keyword>
<evidence type="ECO:0000313" key="2">
    <source>
        <dbReference type="EMBL" id="MBC3918367.1"/>
    </source>
</evidence>
<dbReference type="Proteomes" id="UP000650424">
    <property type="component" value="Unassembled WGS sequence"/>
</dbReference>
<accession>A0ABR6ZR67</accession>
<feature type="transmembrane region" description="Helical" evidence="1">
    <location>
        <begin position="359"/>
        <end position="379"/>
    </location>
</feature>
<feature type="transmembrane region" description="Helical" evidence="1">
    <location>
        <begin position="437"/>
        <end position="455"/>
    </location>
</feature>
<keyword evidence="3" id="KW-1185">Reference proteome</keyword>
<evidence type="ECO:0000313" key="3">
    <source>
        <dbReference type="Proteomes" id="UP000650424"/>
    </source>
</evidence>
<feature type="transmembrane region" description="Helical" evidence="1">
    <location>
        <begin position="467"/>
        <end position="489"/>
    </location>
</feature>
<organism evidence="2 3">
    <name type="scientific">Undibacterium hunanense</name>
    <dbReference type="NCBI Taxonomy" id="2762292"/>
    <lineage>
        <taxon>Bacteria</taxon>
        <taxon>Pseudomonadati</taxon>
        <taxon>Pseudomonadota</taxon>
        <taxon>Betaproteobacteria</taxon>
        <taxon>Burkholderiales</taxon>
        <taxon>Oxalobacteraceae</taxon>
        <taxon>Undibacterium</taxon>
    </lineage>
</organism>
<dbReference type="RefSeq" id="WP_186947645.1">
    <property type="nucleotide sequence ID" value="NZ_JACOGF010000006.1"/>
</dbReference>
<evidence type="ECO:0008006" key="4">
    <source>
        <dbReference type="Google" id="ProtNLM"/>
    </source>
</evidence>
<keyword evidence="1" id="KW-0472">Membrane</keyword>
<gene>
    <name evidence="2" type="ORF">H8L32_12820</name>
</gene>
<feature type="transmembrane region" description="Helical" evidence="1">
    <location>
        <begin position="411"/>
        <end position="431"/>
    </location>
</feature>